<accession>Q01V60</accession>
<reference evidence="6" key="1">
    <citation type="submission" date="2006-10" db="EMBL/GenBank/DDBJ databases">
        <title>Complete sequence of Solibacter usitatus Ellin6076.</title>
        <authorList>
            <consortium name="US DOE Joint Genome Institute"/>
            <person name="Copeland A."/>
            <person name="Lucas S."/>
            <person name="Lapidus A."/>
            <person name="Barry K."/>
            <person name="Detter J.C."/>
            <person name="Glavina del Rio T."/>
            <person name="Hammon N."/>
            <person name="Israni S."/>
            <person name="Dalin E."/>
            <person name="Tice H."/>
            <person name="Pitluck S."/>
            <person name="Thompson L.S."/>
            <person name="Brettin T."/>
            <person name="Bruce D."/>
            <person name="Han C."/>
            <person name="Tapia R."/>
            <person name="Gilna P."/>
            <person name="Schmutz J."/>
            <person name="Larimer F."/>
            <person name="Land M."/>
            <person name="Hauser L."/>
            <person name="Kyrpides N."/>
            <person name="Mikhailova N."/>
            <person name="Janssen P.H."/>
            <person name="Kuske C.R."/>
            <person name="Richardson P."/>
        </authorList>
    </citation>
    <scope>NUCLEOTIDE SEQUENCE</scope>
    <source>
        <strain evidence="6">Ellin6076</strain>
    </source>
</reference>
<dbReference type="InterPro" id="IPR050361">
    <property type="entry name" value="MPP/UQCRC_Complex"/>
</dbReference>
<dbReference type="AlphaFoldDB" id="Q01V60"/>
<dbReference type="InterPro" id="IPR011765">
    <property type="entry name" value="Pept_M16_N"/>
</dbReference>
<dbReference type="InParanoid" id="Q01V60"/>
<feature type="compositionally biased region" description="Gly residues" evidence="2">
    <location>
        <begin position="573"/>
        <end position="599"/>
    </location>
</feature>
<dbReference type="Gene3D" id="3.30.830.10">
    <property type="entry name" value="Metalloenzyme, LuxS/M16 peptidase-like"/>
    <property type="match status" value="4"/>
</dbReference>
<evidence type="ECO:0000256" key="1">
    <source>
        <dbReference type="ARBA" id="ARBA00007261"/>
    </source>
</evidence>
<evidence type="ECO:0000256" key="2">
    <source>
        <dbReference type="SAM" id="MobiDB-lite"/>
    </source>
</evidence>
<feature type="chain" id="PRO_5004162506" evidence="3">
    <location>
        <begin position="18"/>
        <end position="941"/>
    </location>
</feature>
<dbReference type="GO" id="GO:0046872">
    <property type="term" value="F:metal ion binding"/>
    <property type="evidence" value="ECO:0007669"/>
    <property type="project" value="InterPro"/>
</dbReference>
<feature type="region of interest" description="Disordered" evidence="2">
    <location>
        <begin position="573"/>
        <end position="602"/>
    </location>
</feature>
<proteinExistence type="inferred from homology"/>
<keyword evidence="3" id="KW-0732">Signal</keyword>
<feature type="domain" description="Peptidase M16 C-terminal" evidence="5">
    <location>
        <begin position="197"/>
        <end position="385"/>
    </location>
</feature>
<feature type="signal peptide" evidence="3">
    <location>
        <begin position="1"/>
        <end position="17"/>
    </location>
</feature>
<dbReference type="InterPro" id="IPR007863">
    <property type="entry name" value="Peptidase_M16_C"/>
</dbReference>
<dbReference type="OrthoDB" id="9811314at2"/>
<protein>
    <submittedName>
        <fullName evidence="6">Peptidase M16 domain protein</fullName>
    </submittedName>
</protein>
<evidence type="ECO:0000256" key="3">
    <source>
        <dbReference type="SAM" id="SignalP"/>
    </source>
</evidence>
<evidence type="ECO:0000259" key="4">
    <source>
        <dbReference type="Pfam" id="PF00675"/>
    </source>
</evidence>
<dbReference type="KEGG" id="sus:Acid_5508"/>
<feature type="domain" description="Peptidase M16 C-terminal" evidence="5">
    <location>
        <begin position="688"/>
        <end position="866"/>
    </location>
</feature>
<dbReference type="EMBL" id="CP000473">
    <property type="protein sequence ID" value="ABJ86455.1"/>
    <property type="molecule type" value="Genomic_DNA"/>
</dbReference>
<dbReference type="Pfam" id="PF00675">
    <property type="entry name" value="Peptidase_M16"/>
    <property type="match status" value="1"/>
</dbReference>
<gene>
    <name evidence="6" type="ordered locus">Acid_5508</name>
</gene>
<comment type="similarity">
    <text evidence="1">Belongs to the peptidase M16 family.</text>
</comment>
<dbReference type="eggNOG" id="COG0612">
    <property type="taxonomic scope" value="Bacteria"/>
</dbReference>
<dbReference type="FunCoup" id="Q01V60">
    <property type="interactions" value="166"/>
</dbReference>
<dbReference type="Pfam" id="PF05193">
    <property type="entry name" value="Peptidase_M16_C"/>
    <property type="match status" value="2"/>
</dbReference>
<organism evidence="6">
    <name type="scientific">Solibacter usitatus (strain Ellin6076)</name>
    <dbReference type="NCBI Taxonomy" id="234267"/>
    <lineage>
        <taxon>Bacteria</taxon>
        <taxon>Pseudomonadati</taxon>
        <taxon>Acidobacteriota</taxon>
        <taxon>Terriglobia</taxon>
        <taxon>Bryobacterales</taxon>
        <taxon>Solibacteraceae</taxon>
        <taxon>Candidatus Solibacter</taxon>
    </lineage>
</organism>
<evidence type="ECO:0000259" key="5">
    <source>
        <dbReference type="Pfam" id="PF05193"/>
    </source>
</evidence>
<sequence length="941" mass="102315" precursor="true">MRMKFLVFLTLASSAFCQTLPSGVQKKASVGGITEYEFPNGLQVLLYPDPANPKVTVNVTYLVGSRHEGYGETGMAHLLEHMDFIETNDGRQIKNEIVAHGAAWNGTTSDDRTNYFETVTATDDNLRWALNMEAARMVNVKINKQLLDVEMTVVRNEFERGENSPQRVLSERVASTAFLWHNYGKSTIGSREDIEKVPAERLLAFYKKYYQPDNAVLTISGKIDEAKTLQWVNETVGRIPRPTRQLDQTYTVEPAQDGMRYVELRRIGEGQELIMAYHTPAAAHPDTAALQVLAGVMSGGGGGRGGRGGGGAGNGRLTKALVDNKKAESASMRVAQLHDPGLTEVSATLSKEQSIDEVKKIILETLKGIVTEPPTKEEVDRVKTRMARAMEQQLTDAQQIGLGMTVPISQGDWRLMFLAHDRIQKVTPEDLVRVAKAYIKDSNLTVGVFIPDAAPDRAPVPAAPDLTPIFTNYKSSIAVSRAEEFDPTPANIERRLQRGQLANGMHVVMLPKKMAGGTVTVAVELHFGDAKSLAGRNAAAQLAGGLLMSGTADKNRQQIQDEMERLDARITVSGGGGGGGFGGRGGGGGRGGPAGGGGVSSASATITVKPENLEPALRLAVQMLRAPAYSETEFDRMKSQRVRALENVPSQPEQLSAQELQRHLSPFAKGDPQYQPTREEQLAEMKAVTLADVKKFHDDFYGASHGEFVVVGEVDQAAVKKLAADLLGSWNTPAPYARLSSPYKKAEAINRKIETPDKENAQFEAGMRIKLSEKDGDYPAMVLANYMFGGSITARMPNRIRNREGLSYGASSRFSVPTDGDAALFSATVSCNPVNMPKVEASFLDELKKTHAEGFTAAEVAEAKKAYADARKVARSQEAALVGLIASHEQLGRTLLYDEQMDTKIQALTVDQINAAFRKYLDPALVTIVKAGDFKKVSVYQ</sequence>
<dbReference type="PANTHER" id="PTHR11851">
    <property type="entry name" value="METALLOPROTEASE"/>
    <property type="match status" value="1"/>
</dbReference>
<dbReference type="InterPro" id="IPR011249">
    <property type="entry name" value="Metalloenz_LuxS/M16"/>
</dbReference>
<evidence type="ECO:0000313" key="6">
    <source>
        <dbReference type="EMBL" id="ABJ86455.1"/>
    </source>
</evidence>
<name>Q01V60_SOLUE</name>
<dbReference type="STRING" id="234267.Acid_5508"/>
<feature type="domain" description="Peptidase M16 N-terminal" evidence="4">
    <location>
        <begin position="44"/>
        <end position="189"/>
    </location>
</feature>
<dbReference type="SUPFAM" id="SSF63411">
    <property type="entry name" value="LuxS/MPP-like metallohydrolase"/>
    <property type="match status" value="4"/>
</dbReference>
<dbReference type="HOGENOM" id="CLU_007487_1_1_0"/>
<dbReference type="PANTHER" id="PTHR11851:SF49">
    <property type="entry name" value="MITOCHONDRIAL-PROCESSING PEPTIDASE SUBUNIT ALPHA"/>
    <property type="match status" value="1"/>
</dbReference>